<feature type="signal peptide" evidence="1">
    <location>
        <begin position="1"/>
        <end position="23"/>
    </location>
</feature>
<dbReference type="Proteomes" id="UP000799440">
    <property type="component" value="Unassembled WGS sequence"/>
</dbReference>
<protein>
    <recommendedName>
        <fullName evidence="4">FAD linked oxidase N-terminal domain-containing protein</fullName>
    </recommendedName>
</protein>
<accession>A0A6A6VPZ9</accession>
<dbReference type="OrthoDB" id="2151789at2759"/>
<evidence type="ECO:0008006" key="4">
    <source>
        <dbReference type="Google" id="ProtNLM"/>
    </source>
</evidence>
<organism evidence="2 3">
    <name type="scientific">Sporormia fimetaria CBS 119925</name>
    <dbReference type="NCBI Taxonomy" id="1340428"/>
    <lineage>
        <taxon>Eukaryota</taxon>
        <taxon>Fungi</taxon>
        <taxon>Dikarya</taxon>
        <taxon>Ascomycota</taxon>
        <taxon>Pezizomycotina</taxon>
        <taxon>Dothideomycetes</taxon>
        <taxon>Pleosporomycetidae</taxon>
        <taxon>Pleosporales</taxon>
        <taxon>Sporormiaceae</taxon>
        <taxon>Sporormia</taxon>
    </lineage>
</organism>
<proteinExistence type="predicted"/>
<feature type="chain" id="PRO_5025675329" description="FAD linked oxidase N-terminal domain-containing protein" evidence="1">
    <location>
        <begin position="24"/>
        <end position="118"/>
    </location>
</feature>
<name>A0A6A6VPZ9_9PLEO</name>
<dbReference type="GO" id="GO:0050660">
    <property type="term" value="F:flavin adenine dinucleotide binding"/>
    <property type="evidence" value="ECO:0007669"/>
    <property type="project" value="InterPro"/>
</dbReference>
<evidence type="ECO:0000313" key="3">
    <source>
        <dbReference type="Proteomes" id="UP000799440"/>
    </source>
</evidence>
<dbReference type="InterPro" id="IPR016169">
    <property type="entry name" value="FAD-bd_PCMH_sub2"/>
</dbReference>
<dbReference type="Gene3D" id="3.30.465.10">
    <property type="match status" value="1"/>
</dbReference>
<keyword evidence="3" id="KW-1185">Reference proteome</keyword>
<gene>
    <name evidence="2" type="ORF">M011DRAFT_463212</name>
</gene>
<dbReference type="AlphaFoldDB" id="A0A6A6VPZ9"/>
<sequence length="118" mass="13009">MVFRNIAFSFALVLPFLINTVVADTGAAVANITNIDIRRRLQIEYTAEQLNYWSTGCGALKPSCILYPSTAQEVAAIVQVLDSNEERFVSKSGGHNPNEGFASIDDMGWKLCVPWLKV</sequence>
<keyword evidence="1" id="KW-0732">Signal</keyword>
<dbReference type="EMBL" id="MU006561">
    <property type="protein sequence ID" value="KAF2751700.1"/>
    <property type="molecule type" value="Genomic_DNA"/>
</dbReference>
<evidence type="ECO:0000313" key="2">
    <source>
        <dbReference type="EMBL" id="KAF2751700.1"/>
    </source>
</evidence>
<reference evidence="2" key="1">
    <citation type="journal article" date="2020" name="Stud. Mycol.">
        <title>101 Dothideomycetes genomes: a test case for predicting lifestyles and emergence of pathogens.</title>
        <authorList>
            <person name="Haridas S."/>
            <person name="Albert R."/>
            <person name="Binder M."/>
            <person name="Bloem J."/>
            <person name="Labutti K."/>
            <person name="Salamov A."/>
            <person name="Andreopoulos B."/>
            <person name="Baker S."/>
            <person name="Barry K."/>
            <person name="Bills G."/>
            <person name="Bluhm B."/>
            <person name="Cannon C."/>
            <person name="Castanera R."/>
            <person name="Culley D."/>
            <person name="Daum C."/>
            <person name="Ezra D."/>
            <person name="Gonzalez J."/>
            <person name="Henrissat B."/>
            <person name="Kuo A."/>
            <person name="Liang C."/>
            <person name="Lipzen A."/>
            <person name="Lutzoni F."/>
            <person name="Magnuson J."/>
            <person name="Mondo S."/>
            <person name="Nolan M."/>
            <person name="Ohm R."/>
            <person name="Pangilinan J."/>
            <person name="Park H.-J."/>
            <person name="Ramirez L."/>
            <person name="Alfaro M."/>
            <person name="Sun H."/>
            <person name="Tritt A."/>
            <person name="Yoshinaga Y."/>
            <person name="Zwiers L.-H."/>
            <person name="Turgeon B."/>
            <person name="Goodwin S."/>
            <person name="Spatafora J."/>
            <person name="Crous P."/>
            <person name="Grigoriev I."/>
        </authorList>
    </citation>
    <scope>NUCLEOTIDE SEQUENCE</scope>
    <source>
        <strain evidence="2">CBS 119925</strain>
    </source>
</reference>
<evidence type="ECO:0000256" key="1">
    <source>
        <dbReference type="SAM" id="SignalP"/>
    </source>
</evidence>
<dbReference type="SUPFAM" id="SSF56176">
    <property type="entry name" value="FAD-binding/transporter-associated domain-like"/>
    <property type="match status" value="1"/>
</dbReference>
<dbReference type="InterPro" id="IPR036318">
    <property type="entry name" value="FAD-bd_PCMH-like_sf"/>
</dbReference>